<sequence>MEKVWKLKGAMSLLSLADDFFLLKFTAVEDYDMVWSGGPWFLLRRPFILQRWNPKFQPTRDETTSIPLWIKVLNLPLTLWTPSGISKIASFVGESLYVDMLNAKRTILTFARILVKVNQNSILLEEILLKIDGVDLNLTVVYDWKSSKCEGCESLVHPFALCPKNPAPKLSLPPKPILRGSRKSRNPSKLPRPPSRGPTPTPLNLPLLSDSSYPAVPPILPGIAVSPKTANNPKSPALASKPPPSDPIPNLPLPNLNLPQTDSSSSTFHSNHLKPLPPQILLVNSFGTLPVDDLIDEDIQGVNLVGNSIEVETSSSSKNFEVRQPSLTNLKSSPSSYSSTKVSEESKSPAKKRKSKAKTDNKAKPHK</sequence>
<keyword evidence="4" id="KW-0269">Exonuclease</keyword>
<gene>
    <name evidence="4" type="ORF">MA16_Dca002437</name>
</gene>
<keyword evidence="4" id="KW-0540">Nuclease</keyword>
<evidence type="ECO:0000256" key="1">
    <source>
        <dbReference type="SAM" id="MobiDB-lite"/>
    </source>
</evidence>
<proteinExistence type="predicted"/>
<dbReference type="STRING" id="906689.A0A2I0W0J1"/>
<feature type="signal peptide" evidence="2">
    <location>
        <begin position="1"/>
        <end position="17"/>
    </location>
</feature>
<dbReference type="Proteomes" id="UP000233837">
    <property type="component" value="Unassembled WGS sequence"/>
</dbReference>
<dbReference type="InterPro" id="IPR025558">
    <property type="entry name" value="DUF4283"/>
</dbReference>
<organism evidence="4 5">
    <name type="scientific">Dendrobium catenatum</name>
    <dbReference type="NCBI Taxonomy" id="906689"/>
    <lineage>
        <taxon>Eukaryota</taxon>
        <taxon>Viridiplantae</taxon>
        <taxon>Streptophyta</taxon>
        <taxon>Embryophyta</taxon>
        <taxon>Tracheophyta</taxon>
        <taxon>Spermatophyta</taxon>
        <taxon>Magnoliopsida</taxon>
        <taxon>Liliopsida</taxon>
        <taxon>Asparagales</taxon>
        <taxon>Orchidaceae</taxon>
        <taxon>Epidendroideae</taxon>
        <taxon>Malaxideae</taxon>
        <taxon>Dendrobiinae</taxon>
        <taxon>Dendrobium</taxon>
    </lineage>
</organism>
<reference evidence="4 5" key="1">
    <citation type="journal article" date="2016" name="Sci. Rep.">
        <title>The Dendrobium catenatum Lindl. genome sequence provides insights into polysaccharide synthase, floral development and adaptive evolution.</title>
        <authorList>
            <person name="Zhang G.Q."/>
            <person name="Xu Q."/>
            <person name="Bian C."/>
            <person name="Tsai W.C."/>
            <person name="Yeh C.M."/>
            <person name="Liu K.W."/>
            <person name="Yoshida K."/>
            <person name="Zhang L.S."/>
            <person name="Chang S.B."/>
            <person name="Chen F."/>
            <person name="Shi Y."/>
            <person name="Su Y.Y."/>
            <person name="Zhang Y.Q."/>
            <person name="Chen L.J."/>
            <person name="Yin Y."/>
            <person name="Lin M."/>
            <person name="Huang H."/>
            <person name="Deng H."/>
            <person name="Wang Z.W."/>
            <person name="Zhu S.L."/>
            <person name="Zhao X."/>
            <person name="Deng C."/>
            <person name="Niu S.C."/>
            <person name="Huang J."/>
            <person name="Wang M."/>
            <person name="Liu G.H."/>
            <person name="Yang H.J."/>
            <person name="Xiao X.J."/>
            <person name="Hsiao Y.Y."/>
            <person name="Wu W.L."/>
            <person name="Chen Y.Y."/>
            <person name="Mitsuda N."/>
            <person name="Ohme-Takagi M."/>
            <person name="Luo Y.B."/>
            <person name="Van de Peer Y."/>
            <person name="Liu Z.J."/>
        </authorList>
    </citation>
    <scope>NUCLEOTIDE SEQUENCE [LARGE SCALE GENOMIC DNA]</scope>
    <source>
        <tissue evidence="4">The whole plant</tissue>
    </source>
</reference>
<keyword evidence="4" id="KW-0378">Hydrolase</keyword>
<dbReference type="GO" id="GO:0004527">
    <property type="term" value="F:exonuclease activity"/>
    <property type="evidence" value="ECO:0007669"/>
    <property type="project" value="UniProtKB-KW"/>
</dbReference>
<keyword evidence="5" id="KW-1185">Reference proteome</keyword>
<accession>A0A2I0W0J1</accession>
<protein>
    <submittedName>
        <fullName evidence="4">RNA exonuclease 1</fullName>
    </submittedName>
</protein>
<feature type="region of interest" description="Disordered" evidence="1">
    <location>
        <begin position="224"/>
        <end position="271"/>
    </location>
</feature>
<evidence type="ECO:0000313" key="4">
    <source>
        <dbReference type="EMBL" id="PKU69167.1"/>
    </source>
</evidence>
<dbReference type="InterPro" id="IPR040256">
    <property type="entry name" value="At4g02000-like"/>
</dbReference>
<keyword evidence="2" id="KW-0732">Signal</keyword>
<feature type="compositionally biased region" description="Low complexity" evidence="1">
    <location>
        <begin position="325"/>
        <end position="341"/>
    </location>
</feature>
<feature type="compositionally biased region" description="Polar residues" evidence="1">
    <location>
        <begin position="260"/>
        <end position="270"/>
    </location>
</feature>
<evidence type="ECO:0000256" key="2">
    <source>
        <dbReference type="SAM" id="SignalP"/>
    </source>
</evidence>
<dbReference type="PANTHER" id="PTHR31286:SF180">
    <property type="entry name" value="OS10G0362600 PROTEIN"/>
    <property type="match status" value="1"/>
</dbReference>
<feature type="compositionally biased region" description="Pro residues" evidence="1">
    <location>
        <begin position="190"/>
        <end position="203"/>
    </location>
</feature>
<dbReference type="Pfam" id="PF14111">
    <property type="entry name" value="DUF4283"/>
    <property type="match status" value="1"/>
</dbReference>
<evidence type="ECO:0000313" key="5">
    <source>
        <dbReference type="Proteomes" id="UP000233837"/>
    </source>
</evidence>
<dbReference type="AlphaFoldDB" id="A0A2I0W0J1"/>
<feature type="region of interest" description="Disordered" evidence="1">
    <location>
        <begin position="312"/>
        <end position="367"/>
    </location>
</feature>
<feature type="chain" id="PRO_5014180770" evidence="2">
    <location>
        <begin position="18"/>
        <end position="367"/>
    </location>
</feature>
<name>A0A2I0W0J1_9ASPA</name>
<reference evidence="4 5" key="2">
    <citation type="journal article" date="2017" name="Nature">
        <title>The Apostasia genome and the evolution of orchids.</title>
        <authorList>
            <person name="Zhang G.Q."/>
            <person name="Liu K.W."/>
            <person name="Li Z."/>
            <person name="Lohaus R."/>
            <person name="Hsiao Y.Y."/>
            <person name="Niu S.C."/>
            <person name="Wang J.Y."/>
            <person name="Lin Y.C."/>
            <person name="Xu Q."/>
            <person name="Chen L.J."/>
            <person name="Yoshida K."/>
            <person name="Fujiwara S."/>
            <person name="Wang Z.W."/>
            <person name="Zhang Y.Q."/>
            <person name="Mitsuda N."/>
            <person name="Wang M."/>
            <person name="Liu G.H."/>
            <person name="Pecoraro L."/>
            <person name="Huang H.X."/>
            <person name="Xiao X.J."/>
            <person name="Lin M."/>
            <person name="Wu X.Y."/>
            <person name="Wu W.L."/>
            <person name="Chen Y.Y."/>
            <person name="Chang S.B."/>
            <person name="Sakamoto S."/>
            <person name="Ohme-Takagi M."/>
            <person name="Yagi M."/>
            <person name="Zeng S.J."/>
            <person name="Shen C.Y."/>
            <person name="Yeh C.M."/>
            <person name="Luo Y.B."/>
            <person name="Tsai W.C."/>
            <person name="Van de Peer Y."/>
            <person name="Liu Z.J."/>
        </authorList>
    </citation>
    <scope>NUCLEOTIDE SEQUENCE [LARGE SCALE GENOMIC DNA]</scope>
    <source>
        <tissue evidence="4">The whole plant</tissue>
    </source>
</reference>
<feature type="compositionally biased region" description="Basic and acidic residues" evidence="1">
    <location>
        <begin position="357"/>
        <end position="367"/>
    </location>
</feature>
<dbReference type="PANTHER" id="PTHR31286">
    <property type="entry name" value="GLYCINE-RICH CELL WALL STRUCTURAL PROTEIN 1.8-LIKE"/>
    <property type="match status" value="1"/>
</dbReference>
<dbReference type="EMBL" id="KZ503041">
    <property type="protein sequence ID" value="PKU69167.1"/>
    <property type="molecule type" value="Genomic_DNA"/>
</dbReference>
<feature type="domain" description="DUF4283" evidence="3">
    <location>
        <begin position="2"/>
        <end position="59"/>
    </location>
</feature>
<feature type="compositionally biased region" description="Pro residues" evidence="1">
    <location>
        <begin position="241"/>
        <end position="252"/>
    </location>
</feature>
<feature type="region of interest" description="Disordered" evidence="1">
    <location>
        <begin position="171"/>
        <end position="208"/>
    </location>
</feature>
<evidence type="ECO:0000259" key="3">
    <source>
        <dbReference type="Pfam" id="PF14111"/>
    </source>
</evidence>